<dbReference type="Proteomes" id="UP000218418">
    <property type="component" value="Chromosome"/>
</dbReference>
<dbReference type="AlphaFoldDB" id="A0A1Z4LX15"/>
<name>A0A1Z4LX15_9CYAN</name>
<gene>
    <name evidence="2" type="ORF">NIES267_52650</name>
</gene>
<evidence type="ECO:0000313" key="2">
    <source>
        <dbReference type="EMBL" id="BAY85764.1"/>
    </source>
</evidence>
<keyword evidence="1" id="KW-0732">Signal</keyword>
<dbReference type="EMBL" id="AP018227">
    <property type="protein sequence ID" value="BAY85764.1"/>
    <property type="molecule type" value="Genomic_DNA"/>
</dbReference>
<dbReference type="OrthoDB" id="470174at2"/>
<organism evidence="2 3">
    <name type="scientific">Calothrix parasitica NIES-267</name>
    <dbReference type="NCBI Taxonomy" id="1973488"/>
    <lineage>
        <taxon>Bacteria</taxon>
        <taxon>Bacillati</taxon>
        <taxon>Cyanobacteriota</taxon>
        <taxon>Cyanophyceae</taxon>
        <taxon>Nostocales</taxon>
        <taxon>Calotrichaceae</taxon>
        <taxon>Calothrix</taxon>
    </lineage>
</organism>
<evidence type="ECO:0000313" key="3">
    <source>
        <dbReference type="Proteomes" id="UP000218418"/>
    </source>
</evidence>
<feature type="chain" id="PRO_5012147940" description="Beta-lactamase" evidence="1">
    <location>
        <begin position="21"/>
        <end position="256"/>
    </location>
</feature>
<feature type="signal peptide" evidence="1">
    <location>
        <begin position="1"/>
        <end position="20"/>
    </location>
</feature>
<reference evidence="2 3" key="1">
    <citation type="submission" date="2017-06" db="EMBL/GenBank/DDBJ databases">
        <title>Genome sequencing of cyanobaciteial culture collection at National Institute for Environmental Studies (NIES).</title>
        <authorList>
            <person name="Hirose Y."/>
            <person name="Shimura Y."/>
            <person name="Fujisawa T."/>
            <person name="Nakamura Y."/>
            <person name="Kawachi M."/>
        </authorList>
    </citation>
    <scope>NUCLEOTIDE SEQUENCE [LARGE SCALE GENOMIC DNA]</scope>
    <source>
        <strain evidence="2 3">NIES-267</strain>
    </source>
</reference>
<evidence type="ECO:0000256" key="1">
    <source>
        <dbReference type="SAM" id="SignalP"/>
    </source>
</evidence>
<accession>A0A1Z4LX15</accession>
<sequence length="256" mass="28558">MVRLYHVLLGFILIPVGVTAASYFSANSPNKEDSQASSIKTPIPTVVSTEEWNQNNIWKSLIADTPLPPGWKINPCQDKNSVLCVSANAKLLGTVELRILPLKTQPNFEKMLVNAGIPIDENINYQSPEYISRVTTALNYWVKNQYDLLAKNNKYVYDDNLKTAKTADGVLFSAYPPQKTSVGKLQGIRYGFVGLEQKGRVHEQHTGYVAFDGKSLYLINTAFDPASSIAKFENLENLSVFIPYLNTLVENLKLPN</sequence>
<evidence type="ECO:0008006" key="4">
    <source>
        <dbReference type="Google" id="ProtNLM"/>
    </source>
</evidence>
<protein>
    <recommendedName>
        <fullName evidence="4">Beta-lactamase</fullName>
    </recommendedName>
</protein>
<keyword evidence="3" id="KW-1185">Reference proteome</keyword>
<proteinExistence type="predicted"/>